<dbReference type="InterPro" id="IPR037524">
    <property type="entry name" value="PA14/GLEYA"/>
</dbReference>
<name>A0A7X9P347_9BACT</name>
<dbReference type="Pfam" id="PF14310">
    <property type="entry name" value="Fn3-like"/>
    <property type="match status" value="1"/>
</dbReference>
<feature type="domain" description="PA14" evidence="3">
    <location>
        <begin position="483"/>
        <end position="626"/>
    </location>
</feature>
<dbReference type="Proteomes" id="UP000576082">
    <property type="component" value="Unassembled WGS sequence"/>
</dbReference>
<gene>
    <name evidence="4" type="ORF">HHU12_12045</name>
</gene>
<dbReference type="InterPro" id="IPR013783">
    <property type="entry name" value="Ig-like_fold"/>
</dbReference>
<dbReference type="PANTHER" id="PTHR30620">
    <property type="entry name" value="PERIPLASMIC BETA-GLUCOSIDASE-RELATED"/>
    <property type="match status" value="1"/>
</dbReference>
<dbReference type="Gene3D" id="3.40.50.1700">
    <property type="entry name" value="Glycoside hydrolase family 3 C-terminal domain"/>
    <property type="match status" value="2"/>
</dbReference>
<dbReference type="InterPro" id="IPR036962">
    <property type="entry name" value="Glyco_hydro_3_N_sf"/>
</dbReference>
<dbReference type="Pfam" id="PF00933">
    <property type="entry name" value="Glyco_hydro_3"/>
    <property type="match status" value="1"/>
</dbReference>
<dbReference type="SMART" id="SM01217">
    <property type="entry name" value="Fn3_like"/>
    <property type="match status" value="1"/>
</dbReference>
<dbReference type="InterPro" id="IPR026891">
    <property type="entry name" value="Fn3-like"/>
</dbReference>
<comment type="similarity">
    <text evidence="1">Belongs to the glycosyl hydrolase 3 family.</text>
</comment>
<dbReference type="AlphaFoldDB" id="A0A7X9P347"/>
<proteinExistence type="inferred from homology"/>
<dbReference type="EMBL" id="JABANE010000027">
    <property type="protein sequence ID" value="NME68693.1"/>
    <property type="molecule type" value="Genomic_DNA"/>
</dbReference>
<dbReference type="SUPFAM" id="SSF52279">
    <property type="entry name" value="Beta-D-glucan exohydrolase, C-terminal domain"/>
    <property type="match status" value="1"/>
</dbReference>
<dbReference type="InterPro" id="IPR002772">
    <property type="entry name" value="Glyco_hydro_3_C"/>
</dbReference>
<dbReference type="PRINTS" id="PR00133">
    <property type="entry name" value="GLHYDRLASE3"/>
</dbReference>
<dbReference type="InterPro" id="IPR017853">
    <property type="entry name" value="GH"/>
</dbReference>
<reference evidence="4 5" key="1">
    <citation type="submission" date="2020-04" db="EMBL/GenBank/DDBJ databases">
        <title>Flammeovirga sp. SR4, a novel species isolated from seawater.</title>
        <authorList>
            <person name="Wang X."/>
        </authorList>
    </citation>
    <scope>NUCLEOTIDE SEQUENCE [LARGE SCALE GENOMIC DNA]</scope>
    <source>
        <strain evidence="4 5">ATCC 23126</strain>
    </source>
</reference>
<dbReference type="GO" id="GO:0008422">
    <property type="term" value="F:beta-glucosidase activity"/>
    <property type="evidence" value="ECO:0007669"/>
    <property type="project" value="TreeGrafter"/>
</dbReference>
<dbReference type="Gene3D" id="3.20.20.300">
    <property type="entry name" value="Glycoside hydrolase, family 3, N-terminal domain"/>
    <property type="match status" value="1"/>
</dbReference>
<keyword evidence="5" id="KW-1185">Reference proteome</keyword>
<evidence type="ECO:0000259" key="3">
    <source>
        <dbReference type="PROSITE" id="PS51820"/>
    </source>
</evidence>
<evidence type="ECO:0000313" key="5">
    <source>
        <dbReference type="Proteomes" id="UP000576082"/>
    </source>
</evidence>
<dbReference type="SUPFAM" id="SSF51445">
    <property type="entry name" value="(Trans)glycosidases"/>
    <property type="match status" value="1"/>
</dbReference>
<dbReference type="InterPro" id="IPR001764">
    <property type="entry name" value="Glyco_hydro_3_N"/>
</dbReference>
<dbReference type="InterPro" id="IPR051915">
    <property type="entry name" value="Cellulose_Degrad_GH3"/>
</dbReference>
<dbReference type="Gene3D" id="2.60.40.10">
    <property type="entry name" value="Immunoglobulins"/>
    <property type="match status" value="1"/>
</dbReference>
<dbReference type="FunFam" id="2.60.40.10:FF:000495">
    <property type="entry name" value="Periplasmic beta-glucosidase"/>
    <property type="match status" value="1"/>
</dbReference>
<dbReference type="InterPro" id="IPR036881">
    <property type="entry name" value="Glyco_hydro_3_C_sf"/>
</dbReference>
<evidence type="ECO:0000256" key="1">
    <source>
        <dbReference type="ARBA" id="ARBA00005336"/>
    </source>
</evidence>
<dbReference type="GO" id="GO:0009251">
    <property type="term" value="P:glucan catabolic process"/>
    <property type="evidence" value="ECO:0007669"/>
    <property type="project" value="TreeGrafter"/>
</dbReference>
<dbReference type="PANTHER" id="PTHR30620:SF123">
    <property type="entry name" value="BETA-XYLOSIDASE"/>
    <property type="match status" value="1"/>
</dbReference>
<comment type="caution">
    <text evidence="4">The sequence shown here is derived from an EMBL/GenBank/DDBJ whole genome shotgun (WGS) entry which is preliminary data.</text>
</comment>
<accession>A0A7X9P347</accession>
<organism evidence="4 5">
    <name type="scientific">Flammeovirga aprica JL-4</name>
    <dbReference type="NCBI Taxonomy" id="694437"/>
    <lineage>
        <taxon>Bacteria</taxon>
        <taxon>Pseudomonadati</taxon>
        <taxon>Bacteroidota</taxon>
        <taxon>Cytophagia</taxon>
        <taxon>Cytophagales</taxon>
        <taxon>Flammeovirgaceae</taxon>
        <taxon>Flammeovirga</taxon>
    </lineage>
</organism>
<dbReference type="PROSITE" id="PS51820">
    <property type="entry name" value="PA14"/>
    <property type="match status" value="1"/>
</dbReference>
<dbReference type="Pfam" id="PF07691">
    <property type="entry name" value="PA14"/>
    <property type="match status" value="1"/>
</dbReference>
<dbReference type="InterPro" id="IPR011658">
    <property type="entry name" value="PA14_dom"/>
</dbReference>
<evidence type="ECO:0000256" key="2">
    <source>
        <dbReference type="ARBA" id="ARBA00022801"/>
    </source>
</evidence>
<evidence type="ECO:0000313" key="4">
    <source>
        <dbReference type="EMBL" id="NME68693.1"/>
    </source>
</evidence>
<dbReference type="RefSeq" id="WP_169656991.1">
    <property type="nucleotide sequence ID" value="NZ_JABANE010000027.1"/>
</dbReference>
<dbReference type="SMART" id="SM00758">
    <property type="entry name" value="PA14"/>
    <property type="match status" value="1"/>
</dbReference>
<sequence length="885" mass="98668">MKNLILCLSLFFISAGVTDKKPDYKKANLPIETRVKDLVSRMTLEEKIQQLDMYSGGDLTKEGILEVEKVKQILGDKSVGSIHDYYPENAALSNKVQKYFVEETRLGIPVLFIEEALHGYQGKKSTAFPVPIGMGSMWDVELMEKIGHAVGRETRSVGVHMVLSPVLGIGREPRWGRVQETYGEDPYLAARNGVAIIQGMQGNDLTKDDAIVAEPKHFGVHSIPEGGSNTSPVYIGEREARTNFLYVFEKAFTEAEALGAMAAYHEWDGIPAAADEWLLKDLLREEWGFKGMVISDLGAIAKQQNSHFTAATPKDAIANSIRAGLDMQFYDYSHEVFETSIKEALEEKTLSMEDIDRAVSSVLYVKFRLGLFENPYIDPSLKEQRYHTQEHQELALESAHKSIVLLQNNKQILPFSENIKKVAVLGKMADEVNLGGYSPKEVEGVSIVEAFQNTNYDVTYVNPKLPANAFEHIDPEVLVSMDNKQGGLTRQFFNTPDLTGEAVVTEVTSELIRNWHNLSPAAGVSASNYSTKYEGYIVPKYSGDYTFALVADDLGRMYFGDELLIDCWNEESWNVTRTRTIRLEKGEQYKIRIEHAGLEGSNGIGLRWQVKPDLEVSKFSMYEEAVEVASESNVAVIVVGESLEESGEGLDKVSLRLSTYHKGLIDAVHETGTPIVLVLQNGRPMVLTEEVNQATAILETWYAGELSGQGTVDILTGKVNPSAKLPITFPRSEGQLPLYYNHKRSSSHHYVDEASTPLFAFGHGLNYSSFEYKDLSLAKTQITKDENLLVSVKVKNTSAVDGTEIAQLYIQDIVSSVATPIMQLRGFKRINLKAGQEKTIEFILTPDDLSLWNRQMKRVVEEGTFKVMIGAASDDIRLETSFEVK</sequence>
<protein>
    <submittedName>
        <fullName evidence="4">Beta-glucosidase</fullName>
    </submittedName>
</protein>
<dbReference type="Pfam" id="PF01915">
    <property type="entry name" value="Glyco_hydro_3_C"/>
    <property type="match status" value="1"/>
</dbReference>
<keyword evidence="2" id="KW-0378">Hydrolase</keyword>